<dbReference type="EMBL" id="SMYO01000003">
    <property type="protein sequence ID" value="TDK62988.1"/>
    <property type="molecule type" value="Genomic_DNA"/>
</dbReference>
<reference evidence="2 3" key="1">
    <citation type="submission" date="2019-03" db="EMBL/GenBank/DDBJ databases">
        <title>Bacillus niacini sp. nov. a Nicotinate-Metabolizing Mesophile Isolated from Soil.</title>
        <authorList>
            <person name="Zhang G."/>
        </authorList>
    </citation>
    <scope>NUCLEOTIDE SEQUENCE [LARGE SCALE GENOMIC DNA]</scope>
    <source>
        <strain evidence="2 3">WN066</strain>
    </source>
</reference>
<evidence type="ECO:0000313" key="1">
    <source>
        <dbReference type="EMBL" id="MDQ6597598.1"/>
    </source>
</evidence>
<evidence type="ECO:0000313" key="2">
    <source>
        <dbReference type="EMBL" id="TDK62988.1"/>
    </source>
</evidence>
<name>A0A4R5VUY6_9BACI</name>
<organism evidence="2 3">
    <name type="scientific">Bacillus salipaludis</name>
    <dbReference type="NCBI Taxonomy" id="2547811"/>
    <lineage>
        <taxon>Bacteria</taxon>
        <taxon>Bacillati</taxon>
        <taxon>Bacillota</taxon>
        <taxon>Bacilli</taxon>
        <taxon>Bacillales</taxon>
        <taxon>Bacillaceae</taxon>
        <taxon>Bacillus</taxon>
    </lineage>
</organism>
<evidence type="ECO:0000313" key="4">
    <source>
        <dbReference type="Proteomes" id="UP001178888"/>
    </source>
</evidence>
<sequence length="96" mass="10911">MFSFQDDALLVDDREDLIAVLRMRFGSIPGEMIEDIYGIVDMNALQRLILSAANAANWDVFLEEFNEGRDSFRLLGEKFNPLRDRLKGRDGLDGTA</sequence>
<dbReference type="RefSeq" id="WP_133333338.1">
    <property type="nucleotide sequence ID" value="NZ_JAVGVR010000001.1"/>
</dbReference>
<dbReference type="EMBL" id="JAVGVR010000001">
    <property type="protein sequence ID" value="MDQ6597598.1"/>
    <property type="molecule type" value="Genomic_DNA"/>
</dbReference>
<evidence type="ECO:0000313" key="3">
    <source>
        <dbReference type="Proteomes" id="UP000295132"/>
    </source>
</evidence>
<keyword evidence="4" id="KW-1185">Reference proteome</keyword>
<dbReference type="Proteomes" id="UP000295132">
    <property type="component" value="Unassembled WGS sequence"/>
</dbReference>
<reference evidence="1" key="2">
    <citation type="submission" date="2023-08" db="EMBL/GenBank/DDBJ databases">
        <title>Nitrogen cycling bacteria in agricultural field soils.</title>
        <authorList>
            <person name="Jang J."/>
        </authorList>
    </citation>
    <scope>NUCLEOTIDE SEQUENCE</scope>
    <source>
        <strain evidence="1">PS3-36</strain>
    </source>
</reference>
<dbReference type="AlphaFoldDB" id="A0A4R5VUY6"/>
<protein>
    <submittedName>
        <fullName evidence="2">Uncharacterized protein</fullName>
    </submittedName>
</protein>
<accession>A0A4R5VUY6</accession>
<dbReference type="Proteomes" id="UP001178888">
    <property type="component" value="Unassembled WGS sequence"/>
</dbReference>
<comment type="caution">
    <text evidence="2">The sequence shown here is derived from an EMBL/GenBank/DDBJ whole genome shotgun (WGS) entry which is preliminary data.</text>
</comment>
<gene>
    <name evidence="2" type="ORF">E2K98_05895</name>
    <name evidence="1" type="ORF">RCG21_14715</name>
</gene>
<proteinExistence type="predicted"/>